<dbReference type="AlphaFoldDB" id="A0A158SVQ0"/>
<dbReference type="PATRIC" id="fig|727.582.peg.489"/>
<protein>
    <submittedName>
        <fullName evidence="1">Uncharacterized protein</fullName>
    </submittedName>
</protein>
<gene>
    <name evidence="1" type="ORF">NTHI1209_00547</name>
</gene>
<accession>A0A158SVQ0</accession>
<comment type="caution">
    <text evidence="1">The sequence shown here is derived from an EMBL/GenBank/DDBJ whole genome shotgun (WGS) entry which is preliminary data.</text>
</comment>
<evidence type="ECO:0000313" key="2">
    <source>
        <dbReference type="Proteomes" id="UP000050700"/>
    </source>
</evidence>
<dbReference type="EMBL" id="JMQP01000002">
    <property type="protein sequence ID" value="KIS34944.1"/>
    <property type="molecule type" value="Genomic_DNA"/>
</dbReference>
<evidence type="ECO:0000313" key="1">
    <source>
        <dbReference type="EMBL" id="KIS34944.1"/>
    </source>
</evidence>
<name>A0A158SVQ0_HAEIF</name>
<sequence>MQSTLESLVHSSIMIKFLEAASGRSSLSRE</sequence>
<dbReference type="Proteomes" id="UP000050700">
    <property type="component" value="Unassembled WGS sequence"/>
</dbReference>
<proteinExistence type="predicted"/>
<reference evidence="1 2" key="1">
    <citation type="submission" date="2014-05" db="EMBL/GenBank/DDBJ databases">
        <title>Methylome analysis of the phasevarions of Haemophilus influenzae.</title>
        <authorList>
            <person name="Atack J.M."/>
            <person name="Fox K.L."/>
            <person name="Power P.M."/>
            <person name="Clark T."/>
            <person name="Jurcisek J."/>
            <person name="Korlach J."/>
            <person name="Bakaletz L.O."/>
            <person name="Jennings M.P."/>
        </authorList>
    </citation>
    <scope>NUCLEOTIDE SEQUENCE [LARGE SCALE GENOMIC DNA]</scope>
    <source>
        <strain evidence="1 2">1209</strain>
    </source>
</reference>
<organism evidence="1 2">
    <name type="scientific">Haemophilus influenzae</name>
    <dbReference type="NCBI Taxonomy" id="727"/>
    <lineage>
        <taxon>Bacteria</taxon>
        <taxon>Pseudomonadati</taxon>
        <taxon>Pseudomonadota</taxon>
        <taxon>Gammaproteobacteria</taxon>
        <taxon>Pasteurellales</taxon>
        <taxon>Pasteurellaceae</taxon>
        <taxon>Haemophilus</taxon>
    </lineage>
</organism>